<name>A0A7X4YMJ4_9BACL</name>
<comment type="caution">
    <text evidence="15">The sequence shown here is derived from an EMBL/GenBank/DDBJ whole genome shotgun (WGS) entry which is preliminary data.</text>
</comment>
<dbReference type="GO" id="GO:0003755">
    <property type="term" value="F:peptidyl-prolyl cis-trans isomerase activity"/>
    <property type="evidence" value="ECO:0007669"/>
    <property type="project" value="UniProtKB-UniRule"/>
</dbReference>
<dbReference type="PANTHER" id="PTHR47245">
    <property type="entry name" value="PEPTIDYLPROLYL ISOMERASE"/>
    <property type="match status" value="1"/>
</dbReference>
<comment type="catalytic activity">
    <reaction evidence="1 11">
        <text>[protein]-peptidylproline (omega=180) = [protein]-peptidylproline (omega=0)</text>
        <dbReference type="Rhea" id="RHEA:16237"/>
        <dbReference type="Rhea" id="RHEA-COMP:10747"/>
        <dbReference type="Rhea" id="RHEA-COMP:10748"/>
        <dbReference type="ChEBI" id="CHEBI:83833"/>
        <dbReference type="ChEBI" id="CHEBI:83834"/>
        <dbReference type="EC" id="5.2.1.8"/>
    </reaction>
</comment>
<sequence>MAAQPARSGGKAWMYISLGLALILIVVLIKPPFGGGSDKTAIGSVNGVSITKEKLYDQMVKLGGAQTMDNLIQEELIKQEADKAKIVVTDADVDSEIARIKKQFPTEADFDNALTQSGMTLDDLKAQTPMQLQIRKILEPQAKVTDKDVEDYYNTNKAQYDTPEQWKASHILVATKEEADAILKQLKGGADFATLAKEKSTDPGSKDKGGDLGFFGKGAMDPEFEKATLALKVGETTTAPVKSSFGYHIIKLTDHHDAKQATLAEKKDEIKDQLIQSKVSDLSTAWLEDLKSKAKITNSLADDAAAGTPAPTNTGAVNNAPTAQ</sequence>
<keyword evidence="6 11" id="KW-0697">Rotamase</keyword>
<evidence type="ECO:0000256" key="11">
    <source>
        <dbReference type="HAMAP-Rule" id="MF_01145"/>
    </source>
</evidence>
<evidence type="ECO:0000313" key="16">
    <source>
        <dbReference type="Proteomes" id="UP000558113"/>
    </source>
</evidence>
<keyword evidence="7 11" id="KW-0472">Membrane</keyword>
<dbReference type="Pfam" id="PF13616">
    <property type="entry name" value="Rotamase_3"/>
    <property type="match status" value="1"/>
</dbReference>
<evidence type="ECO:0000259" key="14">
    <source>
        <dbReference type="PROSITE" id="PS50198"/>
    </source>
</evidence>
<comment type="similarity">
    <text evidence="3 11">Belongs to the PrsA family.</text>
</comment>
<dbReference type="InterPro" id="IPR027304">
    <property type="entry name" value="Trigger_fact/SurA_dom_sf"/>
</dbReference>
<evidence type="ECO:0000256" key="6">
    <source>
        <dbReference type="ARBA" id="ARBA00023110"/>
    </source>
</evidence>
<dbReference type="InterPro" id="IPR023058">
    <property type="entry name" value="PPIase_PpiC_CS"/>
</dbReference>
<keyword evidence="4 11" id="KW-1003">Cell membrane</keyword>
<evidence type="ECO:0000256" key="8">
    <source>
        <dbReference type="ARBA" id="ARBA00023139"/>
    </source>
</evidence>
<dbReference type="OrthoDB" id="14196at2"/>
<dbReference type="InterPro" id="IPR000297">
    <property type="entry name" value="PPIase_PpiC"/>
</dbReference>
<feature type="compositionally biased region" description="Low complexity" evidence="12">
    <location>
        <begin position="302"/>
        <end position="316"/>
    </location>
</feature>
<keyword evidence="16" id="KW-1185">Reference proteome</keyword>
<accession>A0A7X4YMJ4</accession>
<reference evidence="15 16" key="1">
    <citation type="submission" date="2020-01" db="EMBL/GenBank/DDBJ databases">
        <title>Paenibacillus soybeanensis sp. nov. isolated from the nodules of soybean (Glycine max(L.) Merr).</title>
        <authorList>
            <person name="Wang H."/>
        </authorList>
    </citation>
    <scope>NUCLEOTIDE SEQUENCE [LARGE SCALE GENOMIC DNA]</scope>
    <source>
        <strain evidence="15 16">DSM 23054</strain>
    </source>
</reference>
<feature type="transmembrane region" description="Helical" evidence="13">
    <location>
        <begin position="12"/>
        <end position="29"/>
    </location>
</feature>
<dbReference type="SUPFAM" id="SSF109998">
    <property type="entry name" value="Triger factor/SurA peptide-binding domain-like"/>
    <property type="match status" value="1"/>
</dbReference>
<keyword evidence="5 11" id="KW-0732">Signal</keyword>
<dbReference type="PROSITE" id="PS01096">
    <property type="entry name" value="PPIC_PPIASE_1"/>
    <property type="match status" value="1"/>
</dbReference>
<feature type="domain" description="PpiC" evidence="14">
    <location>
        <begin position="163"/>
        <end position="254"/>
    </location>
</feature>
<dbReference type="EC" id="5.2.1.8" evidence="11"/>
<comment type="subcellular location">
    <subcellularLocation>
        <location evidence="2">Cell membrane</location>
        <topology evidence="2">Lipid-anchor</topology>
    </subcellularLocation>
</comment>
<dbReference type="Gene3D" id="3.10.50.40">
    <property type="match status" value="1"/>
</dbReference>
<dbReference type="GO" id="GO:0005886">
    <property type="term" value="C:plasma membrane"/>
    <property type="evidence" value="ECO:0007669"/>
    <property type="project" value="UniProtKB-SubCell"/>
</dbReference>
<keyword evidence="13" id="KW-1133">Transmembrane helix</keyword>
<dbReference type="InterPro" id="IPR023059">
    <property type="entry name" value="Foldase_PrsA"/>
</dbReference>
<dbReference type="EMBL" id="JAAAMU010000004">
    <property type="protein sequence ID" value="NBC69116.1"/>
    <property type="molecule type" value="Genomic_DNA"/>
</dbReference>
<keyword evidence="9 11" id="KW-0413">Isomerase</keyword>
<dbReference type="PROSITE" id="PS50198">
    <property type="entry name" value="PPIC_PPIASE_2"/>
    <property type="match status" value="1"/>
</dbReference>
<keyword evidence="8" id="KW-0564">Palmitate</keyword>
<feature type="region of interest" description="Disordered" evidence="12">
    <location>
        <begin position="302"/>
        <end position="324"/>
    </location>
</feature>
<evidence type="ECO:0000256" key="7">
    <source>
        <dbReference type="ARBA" id="ARBA00023136"/>
    </source>
</evidence>
<dbReference type="InterPro" id="IPR050245">
    <property type="entry name" value="PrsA_foldase"/>
</dbReference>
<dbReference type="Proteomes" id="UP000558113">
    <property type="component" value="Unassembled WGS sequence"/>
</dbReference>
<evidence type="ECO:0000256" key="1">
    <source>
        <dbReference type="ARBA" id="ARBA00000971"/>
    </source>
</evidence>
<evidence type="ECO:0000256" key="3">
    <source>
        <dbReference type="ARBA" id="ARBA00006071"/>
    </source>
</evidence>
<keyword evidence="10" id="KW-0449">Lipoprotein</keyword>
<evidence type="ECO:0000256" key="2">
    <source>
        <dbReference type="ARBA" id="ARBA00004193"/>
    </source>
</evidence>
<proteinExistence type="inferred from homology"/>
<dbReference type="PANTHER" id="PTHR47245:SF1">
    <property type="entry name" value="FOLDASE PROTEIN PRSA"/>
    <property type="match status" value="1"/>
</dbReference>
<dbReference type="GO" id="GO:0006457">
    <property type="term" value="P:protein folding"/>
    <property type="evidence" value="ECO:0007669"/>
    <property type="project" value="UniProtKB-UniRule"/>
</dbReference>
<comment type="function">
    <text evidence="11">Plays a major role in protein secretion by helping the post-translocational extracellular folding of several secreted proteins.</text>
</comment>
<dbReference type="SUPFAM" id="SSF54534">
    <property type="entry name" value="FKBP-like"/>
    <property type="match status" value="1"/>
</dbReference>
<evidence type="ECO:0000256" key="10">
    <source>
        <dbReference type="ARBA" id="ARBA00023288"/>
    </source>
</evidence>
<evidence type="ECO:0000256" key="12">
    <source>
        <dbReference type="SAM" id="MobiDB-lite"/>
    </source>
</evidence>
<evidence type="ECO:0000256" key="4">
    <source>
        <dbReference type="ARBA" id="ARBA00022475"/>
    </source>
</evidence>
<dbReference type="Gene3D" id="1.10.4030.10">
    <property type="entry name" value="Porin chaperone SurA, peptide-binding domain"/>
    <property type="match status" value="1"/>
</dbReference>
<evidence type="ECO:0000256" key="13">
    <source>
        <dbReference type="SAM" id="Phobius"/>
    </source>
</evidence>
<keyword evidence="13" id="KW-0812">Transmembrane</keyword>
<dbReference type="Pfam" id="PF13624">
    <property type="entry name" value="SurA_N_3"/>
    <property type="match status" value="1"/>
</dbReference>
<evidence type="ECO:0000313" key="15">
    <source>
        <dbReference type="EMBL" id="NBC69116.1"/>
    </source>
</evidence>
<organism evidence="15 16">
    <name type="scientific">Paenibacillus sacheonensis</name>
    <dbReference type="NCBI Taxonomy" id="742054"/>
    <lineage>
        <taxon>Bacteria</taxon>
        <taxon>Bacillati</taxon>
        <taxon>Bacillota</taxon>
        <taxon>Bacilli</taxon>
        <taxon>Bacillales</taxon>
        <taxon>Paenibacillaceae</taxon>
        <taxon>Paenibacillus</taxon>
    </lineage>
</organism>
<dbReference type="HAMAP" id="MF_01145">
    <property type="entry name" value="Foldase_PrsA"/>
    <property type="match status" value="1"/>
</dbReference>
<gene>
    <name evidence="11" type="primary">prsA</name>
    <name evidence="15" type="ORF">GT003_08955</name>
</gene>
<evidence type="ECO:0000256" key="9">
    <source>
        <dbReference type="ARBA" id="ARBA00023235"/>
    </source>
</evidence>
<evidence type="ECO:0000256" key="5">
    <source>
        <dbReference type="ARBA" id="ARBA00022729"/>
    </source>
</evidence>
<dbReference type="AlphaFoldDB" id="A0A7X4YMJ4"/>
<protein>
    <recommendedName>
        <fullName evidence="11">Foldase protein PrsA</fullName>
        <ecNumber evidence="11">5.2.1.8</ecNumber>
    </recommendedName>
</protein>
<dbReference type="InterPro" id="IPR046357">
    <property type="entry name" value="PPIase_dom_sf"/>
</dbReference>